<evidence type="ECO:0000313" key="3">
    <source>
        <dbReference type="Proteomes" id="UP001597128"/>
    </source>
</evidence>
<accession>A0ABW3F7Q0</accession>
<evidence type="ECO:0000256" key="1">
    <source>
        <dbReference type="SAM" id="MobiDB-lite"/>
    </source>
</evidence>
<dbReference type="RefSeq" id="WP_379058335.1">
    <property type="nucleotide sequence ID" value="NZ_JBHTKB010000003.1"/>
</dbReference>
<sequence length="62" mass="6479">MSDASKNNANPPATPVYDETSLLPPIHPHSKDQPAGSHSAEIAVEVEDGKVSPGELSSENDI</sequence>
<dbReference type="EMBL" id="JBHTKB010000003">
    <property type="protein sequence ID" value="MFD0914481.1"/>
    <property type="molecule type" value="Genomic_DNA"/>
</dbReference>
<name>A0ABW3F7Q0_9PROT</name>
<evidence type="ECO:0000313" key="2">
    <source>
        <dbReference type="EMBL" id="MFD0914481.1"/>
    </source>
</evidence>
<proteinExistence type="predicted"/>
<keyword evidence="3" id="KW-1185">Reference proteome</keyword>
<comment type="caution">
    <text evidence="2">The sequence shown here is derived from an EMBL/GenBank/DDBJ whole genome shotgun (WGS) entry which is preliminary data.</text>
</comment>
<dbReference type="Proteomes" id="UP001597128">
    <property type="component" value="Unassembled WGS sequence"/>
</dbReference>
<feature type="region of interest" description="Disordered" evidence="1">
    <location>
        <begin position="1"/>
        <end position="62"/>
    </location>
</feature>
<reference evidence="3" key="1">
    <citation type="journal article" date="2019" name="Int. J. Syst. Evol. Microbiol.">
        <title>The Global Catalogue of Microorganisms (GCM) 10K type strain sequencing project: providing services to taxonomists for standard genome sequencing and annotation.</title>
        <authorList>
            <consortium name="The Broad Institute Genomics Platform"/>
            <consortium name="The Broad Institute Genome Sequencing Center for Infectious Disease"/>
            <person name="Wu L."/>
            <person name="Ma J."/>
        </authorList>
    </citation>
    <scope>NUCLEOTIDE SEQUENCE [LARGE SCALE GENOMIC DNA]</scope>
    <source>
        <strain evidence="3">CCUG 58412</strain>
    </source>
</reference>
<feature type="compositionally biased region" description="Polar residues" evidence="1">
    <location>
        <begin position="1"/>
        <end position="11"/>
    </location>
</feature>
<gene>
    <name evidence="2" type="ORF">ACFQ1Z_13045</name>
</gene>
<organism evidence="2 3">
    <name type="scientific">Methylophilus luteus</name>
    <dbReference type="NCBI Taxonomy" id="640108"/>
    <lineage>
        <taxon>Bacteria</taxon>
        <taxon>Pseudomonadati</taxon>
        <taxon>Pseudomonadota</taxon>
        <taxon>Betaproteobacteria</taxon>
        <taxon>Nitrosomonadales</taxon>
        <taxon>Methylophilaceae</taxon>
        <taxon>Methylophilus</taxon>
    </lineage>
</organism>
<protein>
    <submittedName>
        <fullName evidence="2">Uncharacterized protein</fullName>
    </submittedName>
</protein>